<reference evidence="2" key="2">
    <citation type="submission" date="2021-04" db="EMBL/GenBank/DDBJ databases">
        <authorList>
            <person name="Gilroy R."/>
        </authorList>
    </citation>
    <scope>NUCLEOTIDE SEQUENCE</scope>
    <source>
        <strain evidence="2">CHK195-6426</strain>
    </source>
</reference>
<name>A0A9D1R7F3_9FIRM</name>
<dbReference type="Pfam" id="PF16472">
    <property type="entry name" value="DUF5050"/>
    <property type="match status" value="1"/>
</dbReference>
<dbReference type="PANTHER" id="PTHR32256:SF17">
    <property type="entry name" value="EGF-LIKE DOMAIN-CONTAINING PROTEIN"/>
    <property type="match status" value="1"/>
</dbReference>
<feature type="domain" description="Prolow-density lipoprotein receptor-related protein 1-like beta-propeller" evidence="1">
    <location>
        <begin position="41"/>
        <end position="318"/>
    </location>
</feature>
<dbReference type="Proteomes" id="UP000824265">
    <property type="component" value="Unassembled WGS sequence"/>
</dbReference>
<gene>
    <name evidence="2" type="ORF">H9742_10340</name>
</gene>
<dbReference type="InterPro" id="IPR053369">
    <property type="entry name" value="SrfA-induced_signal"/>
</dbReference>
<dbReference type="EMBL" id="DXGH01000055">
    <property type="protein sequence ID" value="HIW81893.1"/>
    <property type="molecule type" value="Genomic_DNA"/>
</dbReference>
<dbReference type="InterPro" id="IPR032485">
    <property type="entry name" value="LRP1-like_beta_prop"/>
</dbReference>
<organism evidence="2 3">
    <name type="scientific">Candidatus Acetatifactor stercoripullorum</name>
    <dbReference type="NCBI Taxonomy" id="2838414"/>
    <lineage>
        <taxon>Bacteria</taxon>
        <taxon>Bacillati</taxon>
        <taxon>Bacillota</taxon>
        <taxon>Clostridia</taxon>
        <taxon>Lachnospirales</taxon>
        <taxon>Lachnospiraceae</taxon>
        <taxon>Acetatifactor</taxon>
    </lineage>
</organism>
<reference evidence="2" key="1">
    <citation type="journal article" date="2021" name="PeerJ">
        <title>Extensive microbial diversity within the chicken gut microbiome revealed by metagenomics and culture.</title>
        <authorList>
            <person name="Gilroy R."/>
            <person name="Ravi A."/>
            <person name="Getino M."/>
            <person name="Pursley I."/>
            <person name="Horton D.L."/>
            <person name="Alikhan N.F."/>
            <person name="Baker D."/>
            <person name="Gharbi K."/>
            <person name="Hall N."/>
            <person name="Watson M."/>
            <person name="Adriaenssens E.M."/>
            <person name="Foster-Nyarko E."/>
            <person name="Jarju S."/>
            <person name="Secka A."/>
            <person name="Antonio M."/>
            <person name="Oren A."/>
            <person name="Chaudhuri R.R."/>
            <person name="La Ragione R."/>
            <person name="Hildebrand F."/>
            <person name="Pallen M.J."/>
        </authorList>
    </citation>
    <scope>NUCLEOTIDE SEQUENCE</scope>
    <source>
        <strain evidence="2">CHK195-6426</strain>
    </source>
</reference>
<dbReference type="RefSeq" id="WP_318704847.1">
    <property type="nucleotide sequence ID" value="NZ_CALWMU010000017.1"/>
</dbReference>
<dbReference type="AlphaFoldDB" id="A0A9D1R7F3"/>
<comment type="caution">
    <text evidence="2">The sequence shown here is derived from an EMBL/GenBank/DDBJ whole genome shotgun (WGS) entry which is preliminary data.</text>
</comment>
<dbReference type="PANTHER" id="PTHR32256">
    <property type="match status" value="1"/>
</dbReference>
<sequence length="341" mass="37338">MSRKFRTIAIALLAAALFTAVLLFFILSNRITMNPPGTIGNTAGNLHNGGLFCELDGTVYFSNSYDGGSLYAMDSSEENIRKLSSVNAQNILAGGDYLYYFQMGASGNAGMGYVLSVRSFNRTTLDGSRTTGLNRDIIAKAQLVDNYLYILAAGEENPQFYKLKIDESEQTVLADYEIDPSCAAAGMIYYSDPQSGHSLYQLNTSSDTASLLWEGSVGYPVIQGDFIYYMDVESNYCLCRYSLSQGTAQTLTTDRVDCFNVGGGYVYYQKNGDTPQLICMREDGTGAFVLAEGNYTKLHMTSQYVYFQEFGNDTALYHSPLGSAGYEIFSGARDAAIAETQ</sequence>
<evidence type="ECO:0000313" key="2">
    <source>
        <dbReference type="EMBL" id="HIW81893.1"/>
    </source>
</evidence>
<evidence type="ECO:0000313" key="3">
    <source>
        <dbReference type="Proteomes" id="UP000824265"/>
    </source>
</evidence>
<evidence type="ECO:0000259" key="1">
    <source>
        <dbReference type="Pfam" id="PF16472"/>
    </source>
</evidence>
<accession>A0A9D1R7F3</accession>
<dbReference type="SUPFAM" id="SSF69304">
    <property type="entry name" value="Tricorn protease N-terminal domain"/>
    <property type="match status" value="1"/>
</dbReference>
<proteinExistence type="predicted"/>
<protein>
    <submittedName>
        <fullName evidence="2">DUF5050 domain-containing protein</fullName>
    </submittedName>
</protein>